<feature type="domain" description="DUF234" evidence="1">
    <location>
        <begin position="76"/>
        <end position="166"/>
    </location>
</feature>
<dbReference type="EMBL" id="CP042467">
    <property type="protein sequence ID" value="QED27999.1"/>
    <property type="molecule type" value="Genomic_DNA"/>
</dbReference>
<reference evidence="2 3" key="1">
    <citation type="submission" date="2019-08" db="EMBL/GenBank/DDBJ databases">
        <authorList>
            <person name="Liang Q."/>
        </authorList>
    </citation>
    <scope>NUCLEOTIDE SEQUENCE [LARGE SCALE GENOMIC DNA]</scope>
    <source>
        <strain evidence="2 3">V1718</strain>
    </source>
</reference>
<dbReference type="Proteomes" id="UP000321595">
    <property type="component" value="Chromosome"/>
</dbReference>
<dbReference type="OrthoDB" id="9801758at2"/>
<name>A0A5B8XWZ8_9DELT</name>
<gene>
    <name evidence="2" type="ORF">FRD01_12285</name>
</gene>
<proteinExistence type="predicted"/>
<accession>A0A5B8XWZ8</accession>
<dbReference type="InterPro" id="IPR004256">
    <property type="entry name" value="DUF234"/>
</dbReference>
<evidence type="ECO:0000259" key="1">
    <source>
        <dbReference type="Pfam" id="PF03008"/>
    </source>
</evidence>
<protein>
    <submittedName>
        <fullName evidence="2">DUF234 domain-containing protein</fullName>
    </submittedName>
</protein>
<dbReference type="PANTHER" id="PTHR34704:SF1">
    <property type="entry name" value="ATPASE"/>
    <property type="match status" value="1"/>
</dbReference>
<evidence type="ECO:0000313" key="3">
    <source>
        <dbReference type="Proteomes" id="UP000321595"/>
    </source>
</evidence>
<sequence length="235" mass="26922">MGLYTYRFAHQLNAIGSGRSELSLIADRVGLDKHNLVREKVETLEGLGWVERSRNFGAGPTSAWRYRIADPALRFYYTFVTKYHTALGREPALDIWKNQIEAEIDAYMGHIFERIVQEAYVRISDEPAQEWSRWEGKDRERQSVEIDIVSRLLNGKMLTGAIKWNARPVGLELHKKHMDQLNRLAASGQGWAREALEPDARLIYVASGGFKKNFVKAVEEGLVPAKLWTLEDLYS</sequence>
<evidence type="ECO:0000313" key="2">
    <source>
        <dbReference type="EMBL" id="QED27999.1"/>
    </source>
</evidence>
<dbReference type="Pfam" id="PF03008">
    <property type="entry name" value="DUF234"/>
    <property type="match status" value="1"/>
</dbReference>
<keyword evidence="3" id="KW-1185">Reference proteome</keyword>
<dbReference type="KEGG" id="bbae:FRD01_12285"/>
<dbReference type="PANTHER" id="PTHR34704">
    <property type="entry name" value="ATPASE"/>
    <property type="match status" value="1"/>
</dbReference>
<organism evidence="2 3">
    <name type="scientific">Microvenator marinus</name>
    <dbReference type="NCBI Taxonomy" id="2600177"/>
    <lineage>
        <taxon>Bacteria</taxon>
        <taxon>Deltaproteobacteria</taxon>
        <taxon>Bradymonadales</taxon>
        <taxon>Microvenatoraceae</taxon>
        <taxon>Microvenator</taxon>
    </lineage>
</organism>
<dbReference type="AlphaFoldDB" id="A0A5B8XWZ8"/>